<name>A0A838XEX6_9ACTN</name>
<dbReference type="AlphaFoldDB" id="A0A838XEX6"/>
<evidence type="ECO:0000256" key="1">
    <source>
        <dbReference type="SAM" id="Phobius"/>
    </source>
</evidence>
<protein>
    <submittedName>
        <fullName evidence="2">Uncharacterized protein</fullName>
    </submittedName>
</protein>
<evidence type="ECO:0000313" key="3">
    <source>
        <dbReference type="Proteomes" id="UP000550354"/>
    </source>
</evidence>
<gene>
    <name evidence="2" type="ORF">H1W00_03085</name>
</gene>
<organism evidence="2 3">
    <name type="scientific">Aeromicrobium phoceense</name>
    <dbReference type="NCBI Taxonomy" id="2754045"/>
    <lineage>
        <taxon>Bacteria</taxon>
        <taxon>Bacillati</taxon>
        <taxon>Actinomycetota</taxon>
        <taxon>Actinomycetes</taxon>
        <taxon>Propionibacteriales</taxon>
        <taxon>Nocardioidaceae</taxon>
        <taxon>Aeromicrobium</taxon>
    </lineage>
</organism>
<keyword evidence="1" id="KW-1133">Transmembrane helix</keyword>
<feature type="transmembrane region" description="Helical" evidence="1">
    <location>
        <begin position="21"/>
        <end position="44"/>
    </location>
</feature>
<dbReference type="Proteomes" id="UP000550354">
    <property type="component" value="Unassembled WGS sequence"/>
</dbReference>
<comment type="caution">
    <text evidence="2">The sequence shown here is derived from an EMBL/GenBank/DDBJ whole genome shotgun (WGS) entry which is preliminary data.</text>
</comment>
<feature type="transmembrane region" description="Helical" evidence="1">
    <location>
        <begin position="100"/>
        <end position="120"/>
    </location>
</feature>
<accession>A0A838XEX6</accession>
<feature type="transmembrane region" description="Helical" evidence="1">
    <location>
        <begin position="126"/>
        <end position="147"/>
    </location>
</feature>
<keyword evidence="1" id="KW-0812">Transmembrane</keyword>
<keyword evidence="3" id="KW-1185">Reference proteome</keyword>
<feature type="transmembrane region" description="Helical" evidence="1">
    <location>
        <begin position="56"/>
        <end position="79"/>
    </location>
</feature>
<reference evidence="2 3" key="1">
    <citation type="submission" date="2020-07" db="EMBL/GenBank/DDBJ databases">
        <title>Draft genome and description of Aeromicrobium phoceense strain Marseille-Q0843 isolated from healthy skin swab.</title>
        <authorList>
            <person name="Boxberger M."/>
            <person name="La Scola B."/>
        </authorList>
    </citation>
    <scope>NUCLEOTIDE SEQUENCE [LARGE SCALE GENOMIC DNA]</scope>
    <source>
        <strain evidence="2 3">Marseille-Q0843</strain>
    </source>
</reference>
<proteinExistence type="predicted"/>
<dbReference type="EMBL" id="JACEOG010000001">
    <property type="protein sequence ID" value="MBA4607451.1"/>
    <property type="molecule type" value="Genomic_DNA"/>
</dbReference>
<evidence type="ECO:0000313" key="2">
    <source>
        <dbReference type="EMBL" id="MBA4607451.1"/>
    </source>
</evidence>
<sequence length="153" mass="16247">MTLDTQQRNYWGRARLGGGTGVLLASCVAIALAVSGAVAALAMIGLEGSRRDVALVFAFLALPSVFALAWVALVDPASLRDAVDRPEETIELQWVRRAQSGAFTDLLLLLGVALVVGVFVDLDVSVRGALTVVLAFAMADAALRLLWLKRREG</sequence>
<keyword evidence="1" id="KW-0472">Membrane</keyword>
<dbReference type="RefSeq" id="WP_181753507.1">
    <property type="nucleotide sequence ID" value="NZ_JACEOG010000001.1"/>
</dbReference>